<dbReference type="SUPFAM" id="SSF53597">
    <property type="entry name" value="Dihydrofolate reductase-like"/>
    <property type="match status" value="1"/>
</dbReference>
<dbReference type="GO" id="GO:0008703">
    <property type="term" value="F:5-amino-6-(5-phosphoribosylamino)uracil reductase activity"/>
    <property type="evidence" value="ECO:0007669"/>
    <property type="project" value="InterPro"/>
</dbReference>
<evidence type="ECO:0000313" key="3">
    <source>
        <dbReference type="Proteomes" id="UP000628079"/>
    </source>
</evidence>
<feature type="domain" description="Bacterial bifunctional deaminase-reductase C-terminal" evidence="1">
    <location>
        <begin position="3"/>
        <end position="183"/>
    </location>
</feature>
<comment type="caution">
    <text evidence="2">The sequence shown here is derived from an EMBL/GenBank/DDBJ whole genome shotgun (WGS) entry which is preliminary data.</text>
</comment>
<protein>
    <submittedName>
        <fullName evidence="2">DNA-binding protein</fullName>
    </submittedName>
</protein>
<proteinExistence type="predicted"/>
<name>A0A8H9FTG1_9MICO</name>
<dbReference type="EMBL" id="BMEA01000001">
    <property type="protein sequence ID" value="GGB77666.1"/>
    <property type="molecule type" value="Genomic_DNA"/>
</dbReference>
<dbReference type="InterPro" id="IPR002734">
    <property type="entry name" value="RibDG_C"/>
</dbReference>
<organism evidence="2 3">
    <name type="scientific">Knoellia flava</name>
    <dbReference type="NCBI Taxonomy" id="913969"/>
    <lineage>
        <taxon>Bacteria</taxon>
        <taxon>Bacillati</taxon>
        <taxon>Actinomycetota</taxon>
        <taxon>Actinomycetes</taxon>
        <taxon>Micrococcales</taxon>
        <taxon>Intrasporangiaceae</taxon>
        <taxon>Knoellia</taxon>
    </lineage>
</organism>
<dbReference type="AlphaFoldDB" id="A0A8H9FTG1"/>
<dbReference type="Proteomes" id="UP000628079">
    <property type="component" value="Unassembled WGS sequence"/>
</dbReference>
<reference evidence="2" key="2">
    <citation type="submission" date="2020-09" db="EMBL/GenBank/DDBJ databases">
        <authorList>
            <person name="Sun Q."/>
            <person name="Zhou Y."/>
        </authorList>
    </citation>
    <scope>NUCLEOTIDE SEQUENCE</scope>
    <source>
        <strain evidence="2">CGMCC 1.10749</strain>
    </source>
</reference>
<dbReference type="GO" id="GO:0009231">
    <property type="term" value="P:riboflavin biosynthetic process"/>
    <property type="evidence" value="ECO:0007669"/>
    <property type="project" value="InterPro"/>
</dbReference>
<dbReference type="InterPro" id="IPR024072">
    <property type="entry name" value="DHFR-like_dom_sf"/>
</dbReference>
<reference evidence="2" key="1">
    <citation type="journal article" date="2014" name="Int. J. Syst. Evol. Microbiol.">
        <title>Complete genome sequence of Corynebacterium casei LMG S-19264T (=DSM 44701T), isolated from a smear-ripened cheese.</title>
        <authorList>
            <consortium name="US DOE Joint Genome Institute (JGI-PGF)"/>
            <person name="Walter F."/>
            <person name="Albersmeier A."/>
            <person name="Kalinowski J."/>
            <person name="Ruckert C."/>
        </authorList>
    </citation>
    <scope>NUCLEOTIDE SEQUENCE</scope>
    <source>
        <strain evidence="2">CGMCC 1.10749</strain>
    </source>
</reference>
<dbReference type="GO" id="GO:0003677">
    <property type="term" value="F:DNA binding"/>
    <property type="evidence" value="ECO:0007669"/>
    <property type="project" value="UniProtKB-KW"/>
</dbReference>
<evidence type="ECO:0000259" key="1">
    <source>
        <dbReference type="Pfam" id="PF01872"/>
    </source>
</evidence>
<dbReference type="InterPro" id="IPR050765">
    <property type="entry name" value="Riboflavin_Biosynth_HTPR"/>
</dbReference>
<dbReference type="Gene3D" id="3.40.430.10">
    <property type="entry name" value="Dihydrofolate Reductase, subunit A"/>
    <property type="match status" value="1"/>
</dbReference>
<accession>A0A8H9FTG1</accession>
<gene>
    <name evidence="2" type="ORF">GCM10011314_16640</name>
</gene>
<dbReference type="Pfam" id="PF01872">
    <property type="entry name" value="RibD_C"/>
    <property type="match status" value="1"/>
</dbReference>
<dbReference type="PANTHER" id="PTHR38011">
    <property type="entry name" value="DIHYDROFOLATE REDUCTASE FAMILY PROTEIN (AFU_ORTHOLOGUE AFUA_8G06820)"/>
    <property type="match status" value="1"/>
</dbReference>
<dbReference type="PANTHER" id="PTHR38011:SF12">
    <property type="entry name" value="BIFUNCTIONAL DEAMINASE-REDUCTASE DOMAIN PROTEIN"/>
    <property type="match status" value="1"/>
</dbReference>
<evidence type="ECO:0000313" key="2">
    <source>
        <dbReference type="EMBL" id="GGB77666.1"/>
    </source>
</evidence>
<sequence>MVADISVSVDGFVTGPGAGPDNGFGDGAEGLHAWVFSDDEVDRAVLEEATSATGAVVMGRKLFDVIDGPYGWSDEVGYGARHAAKPPFFVVTSSEPESVRLAVSHDFTFVLDGPAAAVAQARAVAGDKDVYVMGGGEVVRGCLDAGVVDQLSLHISPLVLGDGSPLFDGTTARRLTQRDVRVSPHAVHVIWDVED</sequence>
<keyword evidence="2" id="KW-0238">DNA-binding</keyword>